<dbReference type="SMART" id="SM00236">
    <property type="entry name" value="fCBD"/>
    <property type="match status" value="1"/>
</dbReference>
<dbReference type="OrthoDB" id="412382at2759"/>
<dbReference type="GO" id="GO:0016162">
    <property type="term" value="F:cellulose 1,4-beta-cellobiosidase activity"/>
    <property type="evidence" value="ECO:0007669"/>
    <property type="project" value="UniProtKB-EC"/>
</dbReference>
<keyword evidence="7" id="KW-0325">Glycoprotein</keyword>
<dbReference type="HOGENOM" id="CLU_020817_3_2_1"/>
<evidence type="ECO:0000259" key="14">
    <source>
        <dbReference type="PROSITE" id="PS51164"/>
    </source>
</evidence>
<evidence type="ECO:0000256" key="5">
    <source>
        <dbReference type="ARBA" id="ARBA00023001"/>
    </source>
</evidence>
<keyword evidence="10 11" id="KW-0624">Polysaccharide degradation</keyword>
<dbReference type="Pfam" id="PF00840">
    <property type="entry name" value="Glyco_hydro_7"/>
    <property type="match status" value="1"/>
</dbReference>
<dbReference type="Gene3D" id="2.70.100.10">
    <property type="entry name" value="Glycoside hydrolase, family 7, domain"/>
    <property type="match status" value="1"/>
</dbReference>
<dbReference type="InterPro" id="IPR000254">
    <property type="entry name" value="CBD"/>
</dbReference>
<organism evidence="15 16">
    <name type="scientific">Ceriporiopsis subvermispora (strain B)</name>
    <name type="common">White-rot fungus</name>
    <name type="synonym">Gelatoporia subvermispora</name>
    <dbReference type="NCBI Taxonomy" id="914234"/>
    <lineage>
        <taxon>Eukaryota</taxon>
        <taxon>Fungi</taxon>
        <taxon>Dikarya</taxon>
        <taxon>Basidiomycota</taxon>
        <taxon>Agaricomycotina</taxon>
        <taxon>Agaricomycetes</taxon>
        <taxon>Polyporales</taxon>
        <taxon>Gelatoporiaceae</taxon>
        <taxon>Gelatoporia</taxon>
    </lineage>
</organism>
<evidence type="ECO:0000256" key="10">
    <source>
        <dbReference type="ARBA" id="ARBA00023326"/>
    </source>
</evidence>
<dbReference type="InterPro" id="IPR035971">
    <property type="entry name" value="CBD_sf"/>
</dbReference>
<dbReference type="FunFam" id="2.70.100.10:FF:000001">
    <property type="entry name" value="Glucanase"/>
    <property type="match status" value="1"/>
</dbReference>
<evidence type="ECO:0000313" key="15">
    <source>
        <dbReference type="EMBL" id="EMD41378.1"/>
    </source>
</evidence>
<keyword evidence="16" id="KW-1185">Reference proteome</keyword>
<dbReference type="SUPFAM" id="SSF57180">
    <property type="entry name" value="Cellulose-binding domain"/>
    <property type="match status" value="1"/>
</dbReference>
<keyword evidence="13" id="KW-0812">Transmembrane</keyword>
<name>M2QWB1_CERS8</name>
<dbReference type="Pfam" id="PF00734">
    <property type="entry name" value="CBM_1"/>
    <property type="match status" value="1"/>
</dbReference>
<dbReference type="GO" id="GO:0005576">
    <property type="term" value="C:extracellular region"/>
    <property type="evidence" value="ECO:0007669"/>
    <property type="project" value="InterPro"/>
</dbReference>
<keyword evidence="8" id="KW-0119">Carbohydrate metabolism</keyword>
<dbReference type="PANTHER" id="PTHR33753">
    <property type="entry name" value="1,4-BETA-D-GLUCAN CELLOBIOHYDROLASE B"/>
    <property type="match status" value="1"/>
</dbReference>
<feature type="compositionally biased region" description="Low complexity" evidence="12">
    <location>
        <begin position="529"/>
        <end position="550"/>
    </location>
</feature>
<dbReference type="EMBL" id="KB445791">
    <property type="protein sequence ID" value="EMD41378.1"/>
    <property type="molecule type" value="Genomic_DNA"/>
</dbReference>
<keyword evidence="13" id="KW-0472">Membrane</keyword>
<dbReference type="InterPro" id="IPR001722">
    <property type="entry name" value="Glyco_hydro_7"/>
</dbReference>
<accession>M2QWB1</accession>
<dbReference type="EC" id="3.2.1.-" evidence="11"/>
<comment type="catalytic activity">
    <reaction evidence="1">
        <text>Hydrolysis of (1-&gt;4)-beta-D-glucosidic linkages in cellulose and cellotetraose, releasing cellobiose from the non-reducing ends of the chains.</text>
        <dbReference type="EC" id="3.2.1.91"/>
    </reaction>
</comment>
<gene>
    <name evidence="15" type="ORF">CERSUDRAFT_89943</name>
</gene>
<dbReference type="Proteomes" id="UP000016930">
    <property type="component" value="Unassembled WGS sequence"/>
</dbReference>
<dbReference type="CDD" id="cd07999">
    <property type="entry name" value="GH7_CBH_EG"/>
    <property type="match status" value="1"/>
</dbReference>
<comment type="similarity">
    <text evidence="2 11">Belongs to the glycosyl hydrolase 7 (cellulase C) family.</text>
</comment>
<keyword evidence="13" id="KW-1133">Transmembrane helix</keyword>
<evidence type="ECO:0000256" key="7">
    <source>
        <dbReference type="ARBA" id="ARBA00023180"/>
    </source>
</evidence>
<dbReference type="InterPro" id="IPR013320">
    <property type="entry name" value="ConA-like_dom_sf"/>
</dbReference>
<feature type="transmembrane region" description="Helical" evidence="13">
    <location>
        <begin position="58"/>
        <end position="82"/>
    </location>
</feature>
<dbReference type="SMR" id="M2QWB1"/>
<feature type="domain" description="CBM1" evidence="14">
    <location>
        <begin position="547"/>
        <end position="583"/>
    </location>
</feature>
<feature type="region of interest" description="Disordered" evidence="12">
    <location>
        <begin position="521"/>
        <end position="551"/>
    </location>
</feature>
<evidence type="ECO:0000256" key="12">
    <source>
        <dbReference type="SAM" id="MobiDB-lite"/>
    </source>
</evidence>
<dbReference type="AlphaFoldDB" id="M2QWB1"/>
<evidence type="ECO:0000256" key="4">
    <source>
        <dbReference type="ARBA" id="ARBA00022801"/>
    </source>
</evidence>
<evidence type="ECO:0000256" key="1">
    <source>
        <dbReference type="ARBA" id="ARBA00001641"/>
    </source>
</evidence>
<keyword evidence="3" id="KW-0732">Signal</keyword>
<keyword evidence="9 11" id="KW-0326">Glycosidase</keyword>
<evidence type="ECO:0000256" key="6">
    <source>
        <dbReference type="ARBA" id="ARBA00023157"/>
    </source>
</evidence>
<evidence type="ECO:0000256" key="13">
    <source>
        <dbReference type="SAM" id="Phobius"/>
    </source>
</evidence>
<dbReference type="PROSITE" id="PS00562">
    <property type="entry name" value="CBM1_1"/>
    <property type="match status" value="1"/>
</dbReference>
<reference evidence="15 16" key="1">
    <citation type="journal article" date="2012" name="Proc. Natl. Acad. Sci. U.S.A.">
        <title>Comparative genomics of Ceriporiopsis subvermispora and Phanerochaete chrysosporium provide insight into selective ligninolysis.</title>
        <authorList>
            <person name="Fernandez-Fueyo E."/>
            <person name="Ruiz-Duenas F.J."/>
            <person name="Ferreira P."/>
            <person name="Floudas D."/>
            <person name="Hibbett D.S."/>
            <person name="Canessa P."/>
            <person name="Larrondo L.F."/>
            <person name="James T.Y."/>
            <person name="Seelenfreund D."/>
            <person name="Lobos S."/>
            <person name="Polanco R."/>
            <person name="Tello M."/>
            <person name="Honda Y."/>
            <person name="Watanabe T."/>
            <person name="Watanabe T."/>
            <person name="Ryu J.S."/>
            <person name="Kubicek C.P."/>
            <person name="Schmoll M."/>
            <person name="Gaskell J."/>
            <person name="Hammel K.E."/>
            <person name="St John F.J."/>
            <person name="Vanden Wymelenberg A."/>
            <person name="Sabat G."/>
            <person name="Splinter BonDurant S."/>
            <person name="Syed K."/>
            <person name="Yadav J.S."/>
            <person name="Doddapaneni H."/>
            <person name="Subramanian V."/>
            <person name="Lavin J.L."/>
            <person name="Oguiza J.A."/>
            <person name="Perez G."/>
            <person name="Pisabarro A.G."/>
            <person name="Ramirez L."/>
            <person name="Santoyo F."/>
            <person name="Master E."/>
            <person name="Coutinho P.M."/>
            <person name="Henrissat B."/>
            <person name="Lombard V."/>
            <person name="Magnuson J.K."/>
            <person name="Kuees U."/>
            <person name="Hori C."/>
            <person name="Igarashi K."/>
            <person name="Samejima M."/>
            <person name="Held B.W."/>
            <person name="Barry K.W."/>
            <person name="LaButti K.M."/>
            <person name="Lapidus A."/>
            <person name="Lindquist E.A."/>
            <person name="Lucas S.M."/>
            <person name="Riley R."/>
            <person name="Salamov A.A."/>
            <person name="Hoffmeister D."/>
            <person name="Schwenk D."/>
            <person name="Hadar Y."/>
            <person name="Yarden O."/>
            <person name="de Vries R.P."/>
            <person name="Wiebenga A."/>
            <person name="Stenlid J."/>
            <person name="Eastwood D."/>
            <person name="Grigoriev I.V."/>
            <person name="Berka R.M."/>
            <person name="Blanchette R.A."/>
            <person name="Kersten P."/>
            <person name="Martinez A.T."/>
            <person name="Vicuna R."/>
            <person name="Cullen D."/>
        </authorList>
    </citation>
    <scope>NUCLEOTIDE SEQUENCE [LARGE SCALE GENOMIC DNA]</scope>
    <source>
        <strain evidence="15 16">B</strain>
    </source>
</reference>
<dbReference type="PRINTS" id="PR00734">
    <property type="entry name" value="GLHYDRLASE7"/>
</dbReference>
<dbReference type="InterPro" id="IPR037019">
    <property type="entry name" value="Glyco_hydro_7_sf"/>
</dbReference>
<keyword evidence="6" id="KW-1015">Disulfide bond</keyword>
<dbReference type="STRING" id="914234.M2QWB1"/>
<keyword evidence="4 11" id="KW-0378">Hydrolase</keyword>
<dbReference type="GO" id="GO:0030245">
    <property type="term" value="P:cellulose catabolic process"/>
    <property type="evidence" value="ECO:0007669"/>
    <property type="project" value="UniProtKB-KW"/>
</dbReference>
<keyword evidence="5 11" id="KW-0136">Cellulose degradation</keyword>
<evidence type="ECO:0000313" key="16">
    <source>
        <dbReference type="Proteomes" id="UP000016930"/>
    </source>
</evidence>
<proteinExistence type="inferred from homology"/>
<evidence type="ECO:0000256" key="3">
    <source>
        <dbReference type="ARBA" id="ARBA00022729"/>
    </source>
</evidence>
<evidence type="ECO:0000256" key="9">
    <source>
        <dbReference type="ARBA" id="ARBA00023295"/>
    </source>
</evidence>
<dbReference type="GO" id="GO:0030248">
    <property type="term" value="F:cellulose binding"/>
    <property type="evidence" value="ECO:0007669"/>
    <property type="project" value="InterPro"/>
</dbReference>
<evidence type="ECO:0000256" key="8">
    <source>
        <dbReference type="ARBA" id="ARBA00023277"/>
    </source>
</evidence>
<evidence type="ECO:0000256" key="2">
    <source>
        <dbReference type="ARBA" id="ARBA00006044"/>
    </source>
</evidence>
<sequence>MESICVLACHFTAKYFPTPDYKAIVNVGSVLYRSTCISPTLEGTELATRNEKPLPHSVCLYFVIMFPATALYTLSFLAVAYAQQIGTQTAEVHPTLSWSQCTADGTCTSQSGSVVLDANWRWLHTTTGYTNCYTGNEWDTSICPDPTTCAENCALDGADYEATYGITTSGDQLKLNFVTTSTQTNVGSRTYLMASDTEYQMFNPLNMEFTFDVDVSNLPCGLNGALYFSQMDADGGVSKYPTNKAGAQYGTGYCDSQCPRDLKFINGLANVIDWTADSNSANSGTGEYGSCCSEMDVWEANSMSAAVTPHPCTVDGQTECSGDDCGAGSDDRYGGVCDPDGCDFNSFRMGNTSFYGPSMIVDTTQPFTVVTQFVTSDNTTTGTLSAIRRIYVQNGEVIQNSLSNIAGVDPTNEITTDFCTQQKTAFGDTDSFTPHGGLEQMGDAFAAGVVLVMSVWDDYAAQMLWLDSDYPTTSPATNPGVARGTCATTSGAPADVESADTSAYVTFSNIKFGPIGSTFSSGSSGGSGSSPTSVGSNPTTTASAPQATQTKYGQCGGEGWTGPTACASGSTCQSSGPYYSQCL</sequence>
<evidence type="ECO:0000256" key="11">
    <source>
        <dbReference type="RuleBase" id="RU361164"/>
    </source>
</evidence>
<dbReference type="SUPFAM" id="SSF49899">
    <property type="entry name" value="Concanavalin A-like lectins/glucanases"/>
    <property type="match status" value="1"/>
</dbReference>
<dbReference type="PANTHER" id="PTHR33753:SF2">
    <property type="entry name" value="GLYCOSIDE HYDROLASE FAMILY 7 PROTEIN"/>
    <property type="match status" value="1"/>
</dbReference>
<protein>
    <recommendedName>
        <fullName evidence="11">Glucanase</fullName>
        <ecNumber evidence="11">3.2.1.-</ecNumber>
    </recommendedName>
</protein>
<dbReference type="PROSITE" id="PS51164">
    <property type="entry name" value="CBM1_2"/>
    <property type="match status" value="1"/>
</dbReference>